<evidence type="ECO:0000256" key="2">
    <source>
        <dbReference type="ARBA" id="ARBA00022741"/>
    </source>
</evidence>
<evidence type="ECO:0000259" key="4">
    <source>
        <dbReference type="SMART" id="SM00382"/>
    </source>
</evidence>
<dbReference type="SUPFAM" id="SSF52540">
    <property type="entry name" value="P-loop containing nucleoside triphosphate hydrolases"/>
    <property type="match status" value="1"/>
</dbReference>
<dbReference type="EMBL" id="RAWK01000358">
    <property type="protein sequence ID" value="RKH54933.1"/>
    <property type="molecule type" value="Genomic_DNA"/>
</dbReference>
<dbReference type="OrthoDB" id="9802352at2"/>
<keyword evidence="6" id="KW-1185">Reference proteome</keyword>
<keyword evidence="2" id="KW-0547">Nucleotide-binding</keyword>
<dbReference type="InterPro" id="IPR003593">
    <property type="entry name" value="AAA+_ATPase"/>
</dbReference>
<gene>
    <name evidence="5" type="ORF">D7W81_37375</name>
</gene>
<evidence type="ECO:0000256" key="3">
    <source>
        <dbReference type="ARBA" id="ARBA00022840"/>
    </source>
</evidence>
<dbReference type="CDD" id="cd19481">
    <property type="entry name" value="RecA-like_protease"/>
    <property type="match status" value="1"/>
</dbReference>
<dbReference type="Gene3D" id="3.40.50.300">
    <property type="entry name" value="P-loop containing nucleotide triphosphate hydrolases"/>
    <property type="match status" value="1"/>
</dbReference>
<dbReference type="PANTHER" id="PTHR23073">
    <property type="entry name" value="26S PROTEASOME REGULATORY SUBUNIT"/>
    <property type="match status" value="1"/>
</dbReference>
<comment type="similarity">
    <text evidence="1">Belongs to the AAA ATPase family.</text>
</comment>
<name>A0A3A8PF32_9BACT</name>
<accession>A0A3A8PF32</accession>
<dbReference type="InterPro" id="IPR050221">
    <property type="entry name" value="26S_Proteasome_ATPase"/>
</dbReference>
<dbReference type="RefSeq" id="WP_120560150.1">
    <property type="nucleotide sequence ID" value="NZ_RAWK01000358.1"/>
</dbReference>
<evidence type="ECO:0000256" key="1">
    <source>
        <dbReference type="ARBA" id="ARBA00006914"/>
    </source>
</evidence>
<dbReference type="Proteomes" id="UP000267003">
    <property type="component" value="Unassembled WGS sequence"/>
</dbReference>
<proteinExistence type="inferred from homology"/>
<comment type="caution">
    <text evidence="5">The sequence shown here is derived from an EMBL/GenBank/DDBJ whole genome shotgun (WGS) entry which is preliminary data.</text>
</comment>
<dbReference type="InterPro" id="IPR003959">
    <property type="entry name" value="ATPase_AAA_core"/>
</dbReference>
<evidence type="ECO:0000313" key="5">
    <source>
        <dbReference type="EMBL" id="RKH54933.1"/>
    </source>
</evidence>
<dbReference type="Pfam" id="PF22977">
    <property type="entry name" value="WHD"/>
    <property type="match status" value="1"/>
</dbReference>
<dbReference type="AlphaFoldDB" id="A0A3A8PF32"/>
<dbReference type="Pfam" id="PF00004">
    <property type="entry name" value="AAA"/>
    <property type="match status" value="1"/>
</dbReference>
<keyword evidence="3 5" id="KW-0067">ATP-binding</keyword>
<protein>
    <submittedName>
        <fullName evidence="5">ATP-binding protein</fullName>
    </submittedName>
</protein>
<dbReference type="InterPro" id="IPR054472">
    <property type="entry name" value="WHD"/>
</dbReference>
<dbReference type="InterPro" id="IPR027417">
    <property type="entry name" value="P-loop_NTPase"/>
</dbReference>
<sequence>MSWESHNRAFLSAALRRVHFLLERHSDPSLATPAELPAFDDEGWPPWPESEECPPVLRELCEQFKLTPFERDTLLLCVGMELDARFPALCARAQGDANRPWPTFSLALATIPGSHWDALSPQGALRHWGLIALGTGTSLTLAPLRAEERVWQYLLGIEALDERLSQLLQPLPEPGPLVPSHERIARQVAATLASATREPELPVIQLSGRSRRDQLALAVRATELLELELRCLPSEALPSSREEGERLAKLWNREALLNRVALVVDCHDLDTHAPERMAALARLTTSVRGVLLFTAPERLATGTRGTVLLEVPLPAATEQRGLWLEALGRHLRPEAFEGWRLPQATEVLINQFDLDRPAIDSAVTHAMGQLQLVREPGPEQVQAALWQGACAQSRRHLETLAQRLEVRASWEDLLLPDPVLQQLREVEFHLRHRLLVHETWGLTSGGWRGTGTSILLSGPPGTGKTLAAEVLAHSLGLDLYRIDLSGVVSKYIGETEKNLRRVFDAAESGGAVLLFDEADSLFGKRSEVKDSHDRHANIEVSYLLQRMESFRGLALLTTNLKSGLDPAFTRRLRFIIDFAFPDRKQRAAMWRRVFSAQMPAEGLEPERLAVLNVSGAAIRSIALHAAVLAAEESSRAGTPAAVRPRHVIAAARREFEKLQQPFPNPREFEGWD</sequence>
<dbReference type="SMART" id="SM00382">
    <property type="entry name" value="AAA"/>
    <property type="match status" value="1"/>
</dbReference>
<reference evidence="6" key="1">
    <citation type="submission" date="2018-09" db="EMBL/GenBank/DDBJ databases">
        <authorList>
            <person name="Livingstone P.G."/>
            <person name="Whitworth D.E."/>
        </authorList>
    </citation>
    <scope>NUCLEOTIDE SEQUENCE [LARGE SCALE GENOMIC DNA]</scope>
    <source>
        <strain evidence="6">AB050A</strain>
    </source>
</reference>
<feature type="domain" description="AAA+ ATPase" evidence="4">
    <location>
        <begin position="450"/>
        <end position="582"/>
    </location>
</feature>
<organism evidence="5 6">
    <name type="scientific">Corallococcus aberystwythensis</name>
    <dbReference type="NCBI Taxonomy" id="2316722"/>
    <lineage>
        <taxon>Bacteria</taxon>
        <taxon>Pseudomonadati</taxon>
        <taxon>Myxococcota</taxon>
        <taxon>Myxococcia</taxon>
        <taxon>Myxococcales</taxon>
        <taxon>Cystobacterineae</taxon>
        <taxon>Myxococcaceae</taxon>
        <taxon>Corallococcus</taxon>
    </lineage>
</organism>
<evidence type="ECO:0000313" key="6">
    <source>
        <dbReference type="Proteomes" id="UP000267003"/>
    </source>
</evidence>
<dbReference type="GO" id="GO:0005524">
    <property type="term" value="F:ATP binding"/>
    <property type="evidence" value="ECO:0007669"/>
    <property type="project" value="UniProtKB-KW"/>
</dbReference>
<dbReference type="GO" id="GO:0016887">
    <property type="term" value="F:ATP hydrolysis activity"/>
    <property type="evidence" value="ECO:0007669"/>
    <property type="project" value="InterPro"/>
</dbReference>